<dbReference type="InterPro" id="IPR011041">
    <property type="entry name" value="Quinoprot_gluc/sorb_DH_b-prop"/>
</dbReference>
<dbReference type="EMBL" id="FQXT01000003">
    <property type="protein sequence ID" value="SHI02436.1"/>
    <property type="molecule type" value="Genomic_DNA"/>
</dbReference>
<dbReference type="AlphaFoldDB" id="A0A1M5XRQ2"/>
<dbReference type="STRING" id="573501.SAMN04487999_1670"/>
<accession>A0A1M5XRQ2</accession>
<reference evidence="3 6" key="3">
    <citation type="submission" date="2018-07" db="EMBL/GenBank/DDBJ databases">
        <title>Leeuwenhoekiella genomics.</title>
        <authorList>
            <person name="Tahon G."/>
            <person name="Willems A."/>
        </authorList>
    </citation>
    <scope>NUCLEOTIDE SEQUENCE [LARGE SCALE GENOMIC DNA]</scope>
    <source>
        <strain evidence="3 6">LMG 24856</strain>
    </source>
</reference>
<dbReference type="Proteomes" id="UP000184240">
    <property type="component" value="Unassembled WGS sequence"/>
</dbReference>
<evidence type="ECO:0000313" key="6">
    <source>
        <dbReference type="Proteomes" id="UP000290037"/>
    </source>
</evidence>
<dbReference type="PROSITE" id="PS51257">
    <property type="entry name" value="PROKAR_LIPOPROTEIN"/>
    <property type="match status" value="1"/>
</dbReference>
<evidence type="ECO:0000313" key="5">
    <source>
        <dbReference type="Proteomes" id="UP000184240"/>
    </source>
</evidence>
<evidence type="ECO:0000313" key="4">
    <source>
        <dbReference type="EMBL" id="SHI02436.1"/>
    </source>
</evidence>
<dbReference type="RefSeq" id="WP_072982166.1">
    <property type="nucleotide sequence ID" value="NZ_FQXT01000003.1"/>
</dbReference>
<dbReference type="OrthoDB" id="9770043at2"/>
<organism evidence="4 5">
    <name type="scientific">Leeuwenhoekiella palythoae</name>
    <dbReference type="NCBI Taxonomy" id="573501"/>
    <lineage>
        <taxon>Bacteria</taxon>
        <taxon>Pseudomonadati</taxon>
        <taxon>Bacteroidota</taxon>
        <taxon>Flavobacteriia</taxon>
        <taxon>Flavobacteriales</taxon>
        <taxon>Flavobacteriaceae</taxon>
        <taxon>Leeuwenhoekiella</taxon>
    </lineage>
</organism>
<dbReference type="InterPro" id="IPR012938">
    <property type="entry name" value="Glc/Sorbosone_DH"/>
</dbReference>
<reference evidence="4" key="2">
    <citation type="submission" date="2016-11" db="EMBL/GenBank/DDBJ databases">
        <authorList>
            <person name="Jaros S."/>
            <person name="Januszkiewicz K."/>
            <person name="Wedrychowicz H."/>
        </authorList>
    </citation>
    <scope>NUCLEOTIDE SEQUENCE [LARGE SCALE GENOMIC DNA]</scope>
    <source>
        <strain evidence="4">DSM 19859</strain>
    </source>
</reference>
<protein>
    <submittedName>
        <fullName evidence="3 4">Glucose/arabinose dehydrogenase</fullName>
    </submittedName>
</protein>
<evidence type="ECO:0000259" key="2">
    <source>
        <dbReference type="Pfam" id="PF07995"/>
    </source>
</evidence>
<feature type="domain" description="Glucose/Sorbosone dehydrogenase" evidence="2">
    <location>
        <begin position="49"/>
        <end position="366"/>
    </location>
</feature>
<dbReference type="Gene3D" id="2.120.10.30">
    <property type="entry name" value="TolB, C-terminal domain"/>
    <property type="match status" value="1"/>
</dbReference>
<keyword evidence="1" id="KW-0732">Signal</keyword>
<dbReference type="PANTHER" id="PTHR19328:SF75">
    <property type="entry name" value="ALDOSE SUGAR DEHYDROGENASE YLII"/>
    <property type="match status" value="1"/>
</dbReference>
<evidence type="ECO:0000256" key="1">
    <source>
        <dbReference type="SAM" id="SignalP"/>
    </source>
</evidence>
<reference evidence="5" key="1">
    <citation type="submission" date="2016-11" db="EMBL/GenBank/DDBJ databases">
        <authorList>
            <person name="Varghese N."/>
            <person name="Submissions S."/>
        </authorList>
    </citation>
    <scope>NUCLEOTIDE SEQUENCE [LARGE SCALE GENOMIC DNA]</scope>
    <source>
        <strain evidence="5">DSM 19859</strain>
    </source>
</reference>
<sequence length="376" mass="41416">MKNFSILLLSVLTTVIACAQNPKEVKDNDVPITVSEAYEYEVIVPDLINPWGMAFLPDGSLLITEKSGELIHFVNGEKITIDGVPEVYNRGQGGLLDIQLSPNYESDGFIYFTYSSTEGEAKGGNTALMRAQLSGNSLSNQEVLYKATPNTTKGQHWGSRIVFDDAGHVFFTAGERGERDINPQDITRDNGKVYRLNLDGSIPTDNPFVGTENAKEAIWSYGHRNPQGMLINPETNEIWVHEHGPRGGDEINVIKKGANYGWPVITYGINYSGTDITDITKKEGMEQPLYYWVPSIAPSGMAMVTSDAYPELKGNLLVGSLKFVYLEALYLDENNSVIKREKLLDGVGRVRNVIQGPDGFVYVGVEGVGIVKLVQN</sequence>
<dbReference type="PANTHER" id="PTHR19328">
    <property type="entry name" value="HEDGEHOG-INTERACTING PROTEIN"/>
    <property type="match status" value="1"/>
</dbReference>
<dbReference type="SUPFAM" id="SSF50952">
    <property type="entry name" value="Soluble quinoprotein glucose dehydrogenase"/>
    <property type="match status" value="1"/>
</dbReference>
<evidence type="ECO:0000313" key="3">
    <source>
        <dbReference type="EMBL" id="RXG30216.1"/>
    </source>
</evidence>
<dbReference type="InterPro" id="IPR011042">
    <property type="entry name" value="6-blade_b-propeller_TolB-like"/>
</dbReference>
<gene>
    <name evidence="3" type="ORF">DSM01_965</name>
    <name evidence="4" type="ORF">SAMN04487999_1670</name>
</gene>
<feature type="chain" id="PRO_5012997143" evidence="1">
    <location>
        <begin position="20"/>
        <end position="376"/>
    </location>
</feature>
<keyword evidence="6" id="KW-1185">Reference proteome</keyword>
<dbReference type="Pfam" id="PF07995">
    <property type="entry name" value="GSDH"/>
    <property type="match status" value="1"/>
</dbReference>
<name>A0A1M5XRQ2_9FLAO</name>
<proteinExistence type="predicted"/>
<feature type="signal peptide" evidence="1">
    <location>
        <begin position="1"/>
        <end position="19"/>
    </location>
</feature>
<dbReference type="EMBL" id="QOVN01000002">
    <property type="protein sequence ID" value="RXG30216.1"/>
    <property type="molecule type" value="Genomic_DNA"/>
</dbReference>
<dbReference type="Proteomes" id="UP000290037">
    <property type="component" value="Unassembled WGS sequence"/>
</dbReference>